<dbReference type="PANTHER" id="PTHR34309:SF10">
    <property type="entry name" value="SLR1406 PROTEIN"/>
    <property type="match status" value="1"/>
</dbReference>
<organism evidence="1 2">
    <name type="scientific">Rhodoblastus acidophilus</name>
    <name type="common">Rhodopseudomonas acidophila</name>
    <dbReference type="NCBI Taxonomy" id="1074"/>
    <lineage>
        <taxon>Bacteria</taxon>
        <taxon>Pseudomonadati</taxon>
        <taxon>Pseudomonadota</taxon>
        <taxon>Alphaproteobacteria</taxon>
        <taxon>Hyphomicrobiales</taxon>
        <taxon>Rhodoblastaceae</taxon>
        <taxon>Rhodoblastus</taxon>
    </lineage>
</organism>
<dbReference type="InterPro" id="IPR038084">
    <property type="entry name" value="PduO/GlcC-like_sf"/>
</dbReference>
<dbReference type="Pfam" id="PF03928">
    <property type="entry name" value="HbpS-like"/>
    <property type="match status" value="1"/>
</dbReference>
<dbReference type="Proteomes" id="UP000439113">
    <property type="component" value="Unassembled WGS sequence"/>
</dbReference>
<evidence type="ECO:0000313" key="2">
    <source>
        <dbReference type="Proteomes" id="UP000439113"/>
    </source>
</evidence>
<dbReference type="RefSeq" id="WP_155446448.1">
    <property type="nucleotide sequence ID" value="NZ_JAOQNR010000012.1"/>
</dbReference>
<evidence type="ECO:0000313" key="1">
    <source>
        <dbReference type="EMBL" id="MTV31769.1"/>
    </source>
</evidence>
<dbReference type="PANTHER" id="PTHR34309">
    <property type="entry name" value="SLR1406 PROTEIN"/>
    <property type="match status" value="1"/>
</dbReference>
<sequence length="138" mass="13837">MLTLDVAQNIVAAALAFAREKNLKPMAFVVLDARGALRAAASEDGTSIARWKVAYGKAHGAVSMGVSSRALNAMALDRPYFVGALPSILPEGVIPVPGGVLIKDASGAVIGAAGASGDTSDNDEAALFAAIESVGLSA</sequence>
<gene>
    <name evidence="1" type="ORF">GJ654_12290</name>
</gene>
<dbReference type="InterPro" id="IPR052517">
    <property type="entry name" value="GlcG_carb_metab_protein"/>
</dbReference>
<dbReference type="AlphaFoldDB" id="A0A6N8DMR6"/>
<dbReference type="SUPFAM" id="SSF143744">
    <property type="entry name" value="GlcG-like"/>
    <property type="match status" value="1"/>
</dbReference>
<dbReference type="Gene3D" id="3.30.450.150">
    <property type="entry name" value="Haem-degrading domain"/>
    <property type="match status" value="1"/>
</dbReference>
<dbReference type="EMBL" id="WNKS01000010">
    <property type="protein sequence ID" value="MTV31769.1"/>
    <property type="molecule type" value="Genomic_DNA"/>
</dbReference>
<comment type="caution">
    <text evidence="1">The sequence shown here is derived from an EMBL/GenBank/DDBJ whole genome shotgun (WGS) entry which is preliminary data.</text>
</comment>
<reference evidence="1 2" key="1">
    <citation type="submission" date="2019-11" db="EMBL/GenBank/DDBJ databases">
        <title>Whole-genome sequence of a Rhodoblastus acidophilus DSM 142.</title>
        <authorList>
            <person name="Kyndt J.A."/>
            <person name="Meyer T.E."/>
        </authorList>
    </citation>
    <scope>NUCLEOTIDE SEQUENCE [LARGE SCALE GENOMIC DNA]</scope>
    <source>
        <strain evidence="1 2">DSM 142</strain>
    </source>
</reference>
<proteinExistence type="predicted"/>
<dbReference type="InterPro" id="IPR005624">
    <property type="entry name" value="PduO/GlcC-like"/>
</dbReference>
<protein>
    <submittedName>
        <fullName evidence="1">Heme-binding protein</fullName>
    </submittedName>
</protein>
<dbReference type="OrthoDB" id="9815788at2"/>
<accession>A0A6N8DMR6</accession>
<name>A0A6N8DMR6_RHOAC</name>